<reference evidence="1 2" key="1">
    <citation type="submission" date="2019-06" db="EMBL/GenBank/DDBJ databases">
        <authorList>
            <person name="Palmer J.M."/>
        </authorList>
    </citation>
    <scope>NUCLEOTIDE SEQUENCE [LARGE SCALE GENOMIC DNA]</scope>
    <source>
        <strain evidence="1 2">TWF788</strain>
    </source>
</reference>
<name>A0A7C8U130_ORBOL</name>
<accession>A0A7C8U130</accession>
<proteinExistence type="predicted"/>
<evidence type="ECO:0000313" key="2">
    <source>
        <dbReference type="Proteomes" id="UP000479691"/>
    </source>
</evidence>
<organism evidence="1 2">
    <name type="scientific">Orbilia oligospora</name>
    <name type="common">Nematode-trapping fungus</name>
    <name type="synonym">Arthrobotrys oligospora</name>
    <dbReference type="NCBI Taxonomy" id="2813651"/>
    <lineage>
        <taxon>Eukaryota</taxon>
        <taxon>Fungi</taxon>
        <taxon>Dikarya</taxon>
        <taxon>Ascomycota</taxon>
        <taxon>Pezizomycotina</taxon>
        <taxon>Orbiliomycetes</taxon>
        <taxon>Orbiliales</taxon>
        <taxon>Orbiliaceae</taxon>
        <taxon>Orbilia</taxon>
    </lineage>
</organism>
<protein>
    <submittedName>
        <fullName evidence="1">Uncharacterized protein</fullName>
    </submittedName>
</protein>
<dbReference type="AlphaFoldDB" id="A0A7C8U130"/>
<gene>
    <name evidence="1" type="ORF">TWF788_003243</name>
</gene>
<sequence>MAEIQFLGERHAGRRIWNSPQKRAFDAIDTISNCQGSTADSLKSARYELERYMYVEILDVYHQRYAEPYIQGKTKIPSDLLEQFATSFIDDYIEDRCSDMEESWTNIRNPFALKRRLKKSYRSMMVLFAEIAQFKASVLGMALTL</sequence>
<comment type="caution">
    <text evidence="1">The sequence shown here is derived from an EMBL/GenBank/DDBJ whole genome shotgun (WGS) entry which is preliminary data.</text>
</comment>
<evidence type="ECO:0000313" key="1">
    <source>
        <dbReference type="EMBL" id="KAF3186378.1"/>
    </source>
</evidence>
<dbReference type="Proteomes" id="UP000479691">
    <property type="component" value="Unassembled WGS sequence"/>
</dbReference>
<dbReference type="EMBL" id="JAABOE010000017">
    <property type="protein sequence ID" value="KAF3186378.1"/>
    <property type="molecule type" value="Genomic_DNA"/>
</dbReference>